<gene>
    <name evidence="1" type="ORF">LOK49_LG10G01751</name>
</gene>
<evidence type="ECO:0000313" key="1">
    <source>
        <dbReference type="EMBL" id="KAI7999067.1"/>
    </source>
</evidence>
<evidence type="ECO:0000313" key="2">
    <source>
        <dbReference type="Proteomes" id="UP001060215"/>
    </source>
</evidence>
<sequence length="1257" mass="143032">MATGWVGFVGPIVGKIGEFLMAPVGRHFGYLFSYKSKVKNLKAEVQKLDEKRGAMQLSVDEAERNVKVIGPDVKGWLERVDKCSEEAREIIKDEVEANKGCLYGWCPNLKLHYSLGKKATNKAKEAAKLHEERKLTQVAYNEPQPWIESTSTEGIKVFESRRLITNDVMEALKYDGFHMIAICGMGGVGKTTMVKEVAKRAKEEKLFDEVVMAVVSQSPNERKIQGEIGDKLGLEFRVETESGRADRLRERIRGTKRILVILDDVWERLELNDIGIPFGDGHRGCKILLTSRFDNVCNDMDAQKKFTVEVLTEEEAWNLFEEMAGIFNDTSHTSTDLYITQKKVADECGCLPIAIVTVARALKDKDRHSWNSALLQLRKSMVKNIRGVEEKVFKSLELSYNFLGSREIKECFLLCSLYAEDFNIPIEDLVRYGVGIELFEAIDSVNEARDRVHAFVDELKKGYLLMDGEGGGCVKMHDVVRDVAISIASREEHSFMVRCDEALKEWPEKERHKNYAVISLRCTGMSKLPDNLEFPKLHLLRLEHNYTSKLPDSFYGGMKEIKALSMLNVYIKGSQPTSLRWLTNLRSLSLYECGQINDVSVIGALENLEILGFEGTRIDELPKEIGQLSHLKLLDLLRCGVKRICPGVLLSLSKLEELYLGSSFNGEHRIEETKATLTELCGLSNFTTLVIHLRCFTYWPRDLVLTNLKAFAITISPMIFTRDSCDYQLQNQLRLGDLHESNLMESGFENLFKITKILEITQAVKSFTIEQLLMAQNDNVIEIWPRELQPKVRDMIIWRCPKLSNILFPSNVIKGMQSLERLMVMWCQTVEVAFNLEGIIVREGYPDIVLPSLTKLVLRYLPKLTHVCKSNLLRIPSFQNLTSLTVMCCSSLRYIFSSSQAELLVKLQEITVTECGVLEVIVNEEPKIDDEVATNIIMFPQLNSLKLCHLPNFKSLSPQAYTFEGSFIKKIKVINCPNMGALPSALQRMLELQESNVRKVDFFNSAQHHLLDRKFSLNTKGILDVTGIDEPTDIWHNQLEVGCLDKVGFMRVQFCGKLSSVVSFKLMQRLHNIQGLKVWWCDSLEMIFGLQEGVCADVAEKETLITQLSKLKLKYLPKLTHIWKNISQQTHCFENLRFLTVQHCDNLRYIFTISMANALVNLQNLTVEHCEKVEKIVTRENEEEIFSRENMVVKLRNLPSLVCFGPDVNDTEIPVITAKARFCPKFPGSDDMTALVDEQMCLIMDFQSGVVVADDSI</sequence>
<dbReference type="Proteomes" id="UP001060215">
    <property type="component" value="Chromosome 10"/>
</dbReference>
<comment type="caution">
    <text evidence="1">The sequence shown here is derived from an EMBL/GenBank/DDBJ whole genome shotgun (WGS) entry which is preliminary data.</text>
</comment>
<organism evidence="1 2">
    <name type="scientific">Camellia lanceoleosa</name>
    <dbReference type="NCBI Taxonomy" id="1840588"/>
    <lineage>
        <taxon>Eukaryota</taxon>
        <taxon>Viridiplantae</taxon>
        <taxon>Streptophyta</taxon>
        <taxon>Embryophyta</taxon>
        <taxon>Tracheophyta</taxon>
        <taxon>Spermatophyta</taxon>
        <taxon>Magnoliopsida</taxon>
        <taxon>eudicotyledons</taxon>
        <taxon>Gunneridae</taxon>
        <taxon>Pentapetalae</taxon>
        <taxon>asterids</taxon>
        <taxon>Ericales</taxon>
        <taxon>Theaceae</taxon>
        <taxon>Camellia</taxon>
    </lineage>
</organism>
<protein>
    <submittedName>
        <fullName evidence="1">Disease resistance protein</fullName>
    </submittedName>
</protein>
<proteinExistence type="predicted"/>
<reference evidence="1 2" key="1">
    <citation type="journal article" date="2022" name="Plant J.">
        <title>Chromosome-level genome of Camellia lanceoleosa provides a valuable resource for understanding genome evolution and self-incompatibility.</title>
        <authorList>
            <person name="Gong W."/>
            <person name="Xiao S."/>
            <person name="Wang L."/>
            <person name="Liao Z."/>
            <person name="Chang Y."/>
            <person name="Mo W."/>
            <person name="Hu G."/>
            <person name="Li W."/>
            <person name="Zhao G."/>
            <person name="Zhu H."/>
            <person name="Hu X."/>
            <person name="Ji K."/>
            <person name="Xiang X."/>
            <person name="Song Q."/>
            <person name="Yuan D."/>
            <person name="Jin S."/>
            <person name="Zhang L."/>
        </authorList>
    </citation>
    <scope>NUCLEOTIDE SEQUENCE [LARGE SCALE GENOMIC DNA]</scope>
    <source>
        <strain evidence="1">SQ_2022a</strain>
    </source>
</reference>
<accession>A0ACC0GF60</accession>
<name>A0ACC0GF60_9ERIC</name>
<dbReference type="EMBL" id="CM045767">
    <property type="protein sequence ID" value="KAI7999067.1"/>
    <property type="molecule type" value="Genomic_DNA"/>
</dbReference>
<keyword evidence="2" id="KW-1185">Reference proteome</keyword>